<reference evidence="4" key="2">
    <citation type="submission" date="2016-01" db="EMBL/GenBank/DDBJ databases">
        <authorList>
            <person name="McClelland M."/>
            <person name="Jain A."/>
            <person name="Saraogi P."/>
            <person name="Mendelson R."/>
            <person name="Westerman R."/>
            <person name="SanMiguel P."/>
            <person name="Csonka L."/>
        </authorList>
    </citation>
    <scope>NUCLEOTIDE SEQUENCE</scope>
    <source>
        <strain evidence="4">1</strain>
    </source>
</reference>
<dbReference type="KEGG" id="tch:CHITON_1957"/>
<dbReference type="Gene3D" id="1.20.59.10">
    <property type="entry name" value="Chorismate mutase"/>
    <property type="match status" value="1"/>
</dbReference>
<dbReference type="Pfam" id="PF01817">
    <property type="entry name" value="CM_2"/>
    <property type="match status" value="1"/>
</dbReference>
<dbReference type="Proteomes" id="UP000250189">
    <property type="component" value="Chromosome"/>
</dbReference>
<gene>
    <name evidence="3" type="ORF">A3L04_03905</name>
    <name evidence="4" type="ORF">CHITON_1957</name>
</gene>
<dbReference type="PROSITE" id="PS51168">
    <property type="entry name" value="CHORISMATE_MUT_2"/>
    <property type="match status" value="1"/>
</dbReference>
<keyword evidence="1 4" id="KW-0413">Isomerase</keyword>
<dbReference type="EMBL" id="LN999010">
    <property type="protein sequence ID" value="CUX78736.1"/>
    <property type="molecule type" value="Genomic_DNA"/>
</dbReference>
<dbReference type="PANTHER" id="PTHR38041:SF1">
    <property type="entry name" value="CHORISMATE MUTASE"/>
    <property type="match status" value="1"/>
</dbReference>
<dbReference type="InterPro" id="IPR010958">
    <property type="entry name" value="Chorismate_mutase_highGC-bac"/>
</dbReference>
<dbReference type="AlphaFoldDB" id="A0A170SV50"/>
<dbReference type="STRING" id="54262.CHITON_1957"/>
<evidence type="ECO:0000259" key="2">
    <source>
        <dbReference type="PROSITE" id="PS51168"/>
    </source>
</evidence>
<dbReference type="SUPFAM" id="SSF48600">
    <property type="entry name" value="Chorismate mutase II"/>
    <property type="match status" value="1"/>
</dbReference>
<organism evidence="4 5">
    <name type="scientific">Thermococcus chitonophagus</name>
    <dbReference type="NCBI Taxonomy" id="54262"/>
    <lineage>
        <taxon>Archaea</taxon>
        <taxon>Methanobacteriati</taxon>
        <taxon>Methanobacteriota</taxon>
        <taxon>Thermococci</taxon>
        <taxon>Thermococcales</taxon>
        <taxon>Thermococcaceae</taxon>
        <taxon>Thermococcus</taxon>
    </lineage>
</organism>
<dbReference type="InterPro" id="IPR036263">
    <property type="entry name" value="Chorismate_II_sf"/>
</dbReference>
<evidence type="ECO:0000313" key="3">
    <source>
        <dbReference type="EMBL" id="ASJ17567.1"/>
    </source>
</evidence>
<protein>
    <submittedName>
        <fullName evidence="3 4">Chorismate mutase</fullName>
        <ecNumber evidence="4">5.4.99.5</ecNumber>
    </submittedName>
</protein>
<dbReference type="EC" id="5.4.99.5" evidence="4"/>
<dbReference type="SMART" id="SM00830">
    <property type="entry name" value="CM_2"/>
    <property type="match status" value="1"/>
</dbReference>
<dbReference type="GO" id="GO:0046417">
    <property type="term" value="P:chorismate metabolic process"/>
    <property type="evidence" value="ECO:0007669"/>
    <property type="project" value="InterPro"/>
</dbReference>
<reference evidence="3 6" key="3">
    <citation type="submission" date="2016-04" db="EMBL/GenBank/DDBJ databases">
        <title>Complete genome sequence of Thermococcus chitonophagus type strain GC74.</title>
        <authorList>
            <person name="Oger P.M."/>
        </authorList>
    </citation>
    <scope>NUCLEOTIDE SEQUENCE [LARGE SCALE GENOMIC DNA]</scope>
    <source>
        <strain evidence="3 6">GC74</strain>
    </source>
</reference>
<dbReference type="EMBL" id="CP015193">
    <property type="protein sequence ID" value="ASJ17567.1"/>
    <property type="molecule type" value="Genomic_DNA"/>
</dbReference>
<accession>A0A170SV50</accession>
<evidence type="ECO:0000313" key="5">
    <source>
        <dbReference type="Proteomes" id="UP000093069"/>
    </source>
</evidence>
<sequence length="76" mass="9012">MARIKSLREQIDEIDREIIALLERRLEIARQIGEIKKSLGLPIEDKSREEEVLRRAGKFRPIFEKILEVSKDVQRL</sequence>
<dbReference type="InterPro" id="IPR036979">
    <property type="entry name" value="CM_dom_sf"/>
</dbReference>
<dbReference type="GO" id="GO:0004106">
    <property type="term" value="F:chorismate mutase activity"/>
    <property type="evidence" value="ECO:0007669"/>
    <property type="project" value="UniProtKB-EC"/>
</dbReference>
<name>A0A170SV50_9EURY</name>
<dbReference type="InterPro" id="IPR002701">
    <property type="entry name" value="CM_II_prokaryot"/>
</dbReference>
<dbReference type="InterPro" id="IPR051331">
    <property type="entry name" value="Chorismate_mutase-related"/>
</dbReference>
<evidence type="ECO:0000313" key="4">
    <source>
        <dbReference type="EMBL" id="CUX78736.1"/>
    </source>
</evidence>
<evidence type="ECO:0000313" key="6">
    <source>
        <dbReference type="Proteomes" id="UP000250189"/>
    </source>
</evidence>
<feature type="domain" description="Chorismate mutase" evidence="2">
    <location>
        <begin position="1"/>
        <end position="76"/>
    </location>
</feature>
<keyword evidence="6" id="KW-1185">Reference proteome</keyword>
<proteinExistence type="predicted"/>
<dbReference type="OrthoDB" id="34329at2157"/>
<dbReference type="GO" id="GO:0009697">
    <property type="term" value="P:salicylic acid biosynthetic process"/>
    <property type="evidence" value="ECO:0007669"/>
    <property type="project" value="TreeGrafter"/>
</dbReference>
<dbReference type="NCBIfam" id="TIGR01808">
    <property type="entry name" value="CM_M_hiGC-arch"/>
    <property type="match status" value="1"/>
</dbReference>
<evidence type="ECO:0000256" key="1">
    <source>
        <dbReference type="ARBA" id="ARBA00023235"/>
    </source>
</evidence>
<reference evidence="5" key="1">
    <citation type="submission" date="2016-01" db="EMBL/GenBank/DDBJ databases">
        <authorList>
            <person name="Vorgias C.E."/>
        </authorList>
    </citation>
    <scope>NUCLEOTIDE SEQUENCE [LARGE SCALE GENOMIC DNA]</scope>
</reference>
<dbReference type="PANTHER" id="PTHR38041">
    <property type="entry name" value="CHORISMATE MUTASE"/>
    <property type="match status" value="1"/>
</dbReference>
<dbReference type="Proteomes" id="UP000093069">
    <property type="component" value="Chromosome I"/>
</dbReference>